<gene>
    <name evidence="12" type="primary">LOC102804005</name>
</gene>
<dbReference type="Pfam" id="PF13920">
    <property type="entry name" value="zf-C3HC4_3"/>
    <property type="match status" value="1"/>
</dbReference>
<evidence type="ECO:0000256" key="4">
    <source>
        <dbReference type="ARBA" id="ARBA00022723"/>
    </source>
</evidence>
<accession>A0ABM0M9M8</accession>
<evidence type="ECO:0000256" key="3">
    <source>
        <dbReference type="ARBA" id="ARBA00022679"/>
    </source>
</evidence>
<dbReference type="PANTHER" id="PTHR22996:SF0">
    <property type="entry name" value="RE60872P-RELATED"/>
    <property type="match status" value="1"/>
</dbReference>
<evidence type="ECO:0000256" key="1">
    <source>
        <dbReference type="ARBA" id="ARBA00000900"/>
    </source>
</evidence>
<keyword evidence="6" id="KW-0833">Ubl conjugation pathway</keyword>
<evidence type="ECO:0000256" key="5">
    <source>
        <dbReference type="ARBA" id="ARBA00022771"/>
    </source>
</evidence>
<dbReference type="PANTHER" id="PTHR22996">
    <property type="entry name" value="MAHOGUNIN"/>
    <property type="match status" value="1"/>
</dbReference>
<feature type="domain" description="RING-type" evidence="10">
    <location>
        <begin position="209"/>
        <end position="248"/>
    </location>
</feature>
<name>A0ABM0M9M8_SACKO</name>
<reference evidence="12" key="1">
    <citation type="submission" date="2025-08" db="UniProtKB">
        <authorList>
            <consortium name="RefSeq"/>
        </authorList>
    </citation>
    <scope>IDENTIFICATION</scope>
    <source>
        <tissue evidence="12">Testes</tissue>
    </source>
</reference>
<evidence type="ECO:0000256" key="7">
    <source>
        <dbReference type="ARBA" id="ARBA00022833"/>
    </source>
</evidence>
<dbReference type="GeneID" id="102804005"/>
<evidence type="ECO:0000256" key="2">
    <source>
        <dbReference type="ARBA" id="ARBA00012483"/>
    </source>
</evidence>
<evidence type="ECO:0000313" key="11">
    <source>
        <dbReference type="Proteomes" id="UP000694865"/>
    </source>
</evidence>
<feature type="region of interest" description="Disordered" evidence="9">
    <location>
        <begin position="264"/>
        <end position="335"/>
    </location>
</feature>
<comment type="catalytic activity">
    <reaction evidence="1">
        <text>S-ubiquitinyl-[E2 ubiquitin-conjugating enzyme]-L-cysteine + [acceptor protein]-L-lysine = [E2 ubiquitin-conjugating enzyme]-L-cysteine + N(6)-ubiquitinyl-[acceptor protein]-L-lysine.</text>
        <dbReference type="EC" id="2.3.2.27"/>
    </reaction>
</comment>
<keyword evidence="3" id="KW-0808">Transferase</keyword>
<feature type="non-terminal residue" evidence="12">
    <location>
        <position position="1"/>
    </location>
</feature>
<protein>
    <recommendedName>
        <fullName evidence="2">RING-type E3 ubiquitin transferase</fullName>
        <ecNumber evidence="2">2.3.2.27</ecNumber>
    </recommendedName>
</protein>
<evidence type="ECO:0000259" key="10">
    <source>
        <dbReference type="PROSITE" id="PS50089"/>
    </source>
</evidence>
<dbReference type="SUPFAM" id="SSF57850">
    <property type="entry name" value="RING/U-box"/>
    <property type="match status" value="1"/>
</dbReference>
<keyword evidence="7" id="KW-0862">Zinc</keyword>
<dbReference type="RefSeq" id="XP_006816719.1">
    <property type="nucleotide sequence ID" value="XM_006816656.1"/>
</dbReference>
<organism evidence="11 12">
    <name type="scientific">Saccoglossus kowalevskii</name>
    <name type="common">Acorn worm</name>
    <dbReference type="NCBI Taxonomy" id="10224"/>
    <lineage>
        <taxon>Eukaryota</taxon>
        <taxon>Metazoa</taxon>
        <taxon>Hemichordata</taxon>
        <taxon>Enteropneusta</taxon>
        <taxon>Harrimaniidae</taxon>
        <taxon>Saccoglossus</taxon>
    </lineage>
</organism>
<dbReference type="Gene3D" id="3.30.40.10">
    <property type="entry name" value="Zinc/RING finger domain, C3HC4 (zinc finger)"/>
    <property type="match status" value="1"/>
</dbReference>
<feature type="non-terminal residue" evidence="12">
    <location>
        <position position="335"/>
    </location>
</feature>
<dbReference type="Pfam" id="PF26192">
    <property type="entry name" value="RNF157-like_N"/>
    <property type="match status" value="1"/>
</dbReference>
<evidence type="ECO:0000256" key="8">
    <source>
        <dbReference type="PROSITE-ProRule" id="PRU00175"/>
    </source>
</evidence>
<dbReference type="EC" id="2.3.2.27" evidence="2"/>
<dbReference type="PROSITE" id="PS50089">
    <property type="entry name" value="ZF_RING_2"/>
    <property type="match status" value="1"/>
</dbReference>
<dbReference type="InterPro" id="IPR001841">
    <property type="entry name" value="Znf_RING"/>
</dbReference>
<keyword evidence="4" id="KW-0479">Metal-binding</keyword>
<evidence type="ECO:0000256" key="9">
    <source>
        <dbReference type="SAM" id="MobiDB-lite"/>
    </source>
</evidence>
<evidence type="ECO:0000313" key="12">
    <source>
        <dbReference type="RefSeq" id="XP_006816719.1"/>
    </source>
</evidence>
<evidence type="ECO:0000256" key="6">
    <source>
        <dbReference type="ARBA" id="ARBA00022786"/>
    </source>
</evidence>
<dbReference type="InterPro" id="IPR045194">
    <property type="entry name" value="MGRN1/RNF157-like"/>
</dbReference>
<keyword evidence="11" id="KW-1185">Reference proteome</keyword>
<keyword evidence="5 8" id="KW-0863">Zinc-finger</keyword>
<dbReference type="InterPro" id="IPR058981">
    <property type="entry name" value="MGRN1/RNF157-like_N"/>
</dbReference>
<dbReference type="InterPro" id="IPR013083">
    <property type="entry name" value="Znf_RING/FYVE/PHD"/>
</dbReference>
<proteinExistence type="predicted"/>
<feature type="compositionally biased region" description="Polar residues" evidence="9">
    <location>
        <begin position="265"/>
        <end position="281"/>
    </location>
</feature>
<feature type="compositionally biased region" description="Basic and acidic residues" evidence="9">
    <location>
        <begin position="319"/>
        <end position="335"/>
    </location>
</feature>
<sequence length="335" mass="37515">FPYPAPQSNEPTKTLKSLINIRKDSFRLIKESRCTADDETEETPNNLYNMEFTFDCEAKVGITIYYFASEDIANGKISYIPKDSSHKSETFYYKRGANQQFNQPAYTIDPSKFNENEFNYDPTRDLIPLVIQCTVSESGDEYAGHSHVLLATFEKTSDGTYNVKPLKQKQMVDGVCYLLQEIYGIENKNALESNKLLEDDFPDDNGSECVICMCDLRDTLILPCRHLCLCSGCADSLRYQSSCCPICRAPFRALLQIRALRKKSSSVPSPDTDDNWVSQENVPPGYEAIPLGEALNGPQALPPPVLSLAAEGGTGTTRSSDRNDYANEGRTRRGR</sequence>
<dbReference type="Proteomes" id="UP000694865">
    <property type="component" value="Unplaced"/>
</dbReference>